<dbReference type="AlphaFoldDB" id="A0A8J5HAE1"/>
<dbReference type="Gene3D" id="3.30.450.50">
    <property type="entry name" value="Longin domain"/>
    <property type="match status" value="1"/>
</dbReference>
<dbReference type="PANTHER" id="PTHR47461">
    <property type="entry name" value="PHYTOLONGIN PHYL1.2"/>
    <property type="match status" value="1"/>
</dbReference>
<organism evidence="1 2">
    <name type="scientific">Zingiber officinale</name>
    <name type="common">Ginger</name>
    <name type="synonym">Amomum zingiber</name>
    <dbReference type="NCBI Taxonomy" id="94328"/>
    <lineage>
        <taxon>Eukaryota</taxon>
        <taxon>Viridiplantae</taxon>
        <taxon>Streptophyta</taxon>
        <taxon>Embryophyta</taxon>
        <taxon>Tracheophyta</taxon>
        <taxon>Spermatophyta</taxon>
        <taxon>Magnoliopsida</taxon>
        <taxon>Liliopsida</taxon>
        <taxon>Zingiberales</taxon>
        <taxon>Zingiberaceae</taxon>
        <taxon>Zingiber</taxon>
    </lineage>
</organism>
<evidence type="ECO:0000313" key="1">
    <source>
        <dbReference type="EMBL" id="KAG6522772.1"/>
    </source>
</evidence>
<dbReference type="EMBL" id="JACMSC010000005">
    <property type="protein sequence ID" value="KAG6522772.1"/>
    <property type="molecule type" value="Genomic_DNA"/>
</dbReference>
<dbReference type="Proteomes" id="UP000734854">
    <property type="component" value="Unassembled WGS sequence"/>
</dbReference>
<accession>A0A8J5HAE1</accession>
<dbReference type="SUPFAM" id="SSF64356">
    <property type="entry name" value="SNARE-like"/>
    <property type="match status" value="1"/>
</dbReference>
<dbReference type="GO" id="GO:0016020">
    <property type="term" value="C:membrane"/>
    <property type="evidence" value="ECO:0007669"/>
    <property type="project" value="InterPro"/>
</dbReference>
<dbReference type="InterPro" id="IPR044783">
    <property type="entry name" value="PHYL"/>
</dbReference>
<dbReference type="PANTHER" id="PTHR47461:SF1">
    <property type="entry name" value="PHYTOLONGIN PHYL1.2"/>
    <property type="match status" value="1"/>
</dbReference>
<comment type="caution">
    <text evidence="1">The sequence shown here is derived from an EMBL/GenBank/DDBJ whole genome shotgun (WGS) entry which is preliminary data.</text>
</comment>
<evidence type="ECO:0000313" key="2">
    <source>
        <dbReference type="Proteomes" id="UP000734854"/>
    </source>
</evidence>
<gene>
    <name evidence="1" type="ORF">ZIOFF_019925</name>
</gene>
<name>A0A8J5HAE1_ZINOF</name>
<keyword evidence="2" id="KW-1185">Reference proteome</keyword>
<reference evidence="1 2" key="1">
    <citation type="submission" date="2020-08" db="EMBL/GenBank/DDBJ databases">
        <title>Plant Genome Project.</title>
        <authorList>
            <person name="Zhang R.-G."/>
        </authorList>
    </citation>
    <scope>NUCLEOTIDE SEQUENCE [LARGE SCALE GENOMIC DNA]</scope>
    <source>
        <tissue evidence="1">Rhizome</tissue>
    </source>
</reference>
<proteinExistence type="predicted"/>
<dbReference type="InterPro" id="IPR011012">
    <property type="entry name" value="Longin-like_dom_sf"/>
</dbReference>
<sequence>MHLDGKLGRYKEGTKVIYFYSSADQELETLTAEYLGKAPDFHYWYFHTVGIRTFEFLMADDYTYFAIIYRSAGSLVVLTLLESIREAFKKSPHRPP</sequence>
<protein>
    <submittedName>
        <fullName evidence="1">Uncharacterized protein</fullName>
    </submittedName>
</protein>